<dbReference type="GO" id="GO:0046872">
    <property type="term" value="F:metal ion binding"/>
    <property type="evidence" value="ECO:0007669"/>
    <property type="project" value="UniProtKB-UniRule"/>
</dbReference>
<organism evidence="14 15">
    <name type="scientific">Noviluteimonas gilva</name>
    <dbReference type="NCBI Taxonomy" id="2682097"/>
    <lineage>
        <taxon>Bacteria</taxon>
        <taxon>Pseudomonadati</taxon>
        <taxon>Pseudomonadota</taxon>
        <taxon>Gammaproteobacteria</taxon>
        <taxon>Lysobacterales</taxon>
        <taxon>Lysobacteraceae</taxon>
        <taxon>Noviluteimonas</taxon>
    </lineage>
</organism>
<comment type="cofactor">
    <cofactor evidence="10">
        <name>Zn(2+)</name>
        <dbReference type="ChEBI" id="CHEBI:29105"/>
    </cofactor>
</comment>
<evidence type="ECO:0000259" key="11">
    <source>
        <dbReference type="Pfam" id="PF01447"/>
    </source>
</evidence>
<dbReference type="InterPro" id="IPR001570">
    <property type="entry name" value="Peptidase_M4_C_domain"/>
</dbReference>
<accession>A0A7C9LZB2</accession>
<keyword evidence="8" id="KW-0865">Zymogen</keyword>
<dbReference type="InterPro" id="IPR013856">
    <property type="entry name" value="Peptidase_M4_domain"/>
</dbReference>
<dbReference type="Gene3D" id="3.10.450.490">
    <property type="match status" value="1"/>
</dbReference>
<keyword evidence="10" id="KW-0964">Secreted</keyword>
<evidence type="ECO:0000313" key="14">
    <source>
        <dbReference type="EMBL" id="MUV15785.1"/>
    </source>
</evidence>
<proteinExistence type="inferred from homology"/>
<dbReference type="InterPro" id="IPR011096">
    <property type="entry name" value="FTP_domain"/>
</dbReference>
<sequence length="552" mass="57966">MGTAGQAAAVDNGGPIDRALTAIRANPAATRWSSSDAFATRGVTIDRNGTEHVRFARTYKGLPVIGGDLVVHSRAGAFKGASLMQATSVNVATTPTITSQQAITNAGAKFGTAFDSVPTARLVVFARKTPTLAYDVLYTGKANDGTPIRMHYYVNAANGAILGKENAVQTGTLPGTGYGTGNPPTDPNATPANGTGRSLFAGTVQVNAQFNATRRIYEMKDPTRGNTYITDMGNGFRGSGGLVGIGTLMVDGDNKWGNGTTTDRTSAAVDAAYGFAKTWDFYKQTLGREGIAGDGKGAVGAVHFQTKYNNAFWNNDCFCMAFGDGDGVKLKPLVAIDIMGHEMSHGVTFATAGLVYAAESGGLNEATSDIFGAMVEHFANNPSQPPNYLIGEAIYMPVAGNPPALRSMFKPSLDGISDDCYPDGSDPLYLQFFSWTGTYAGGGKDMHYTSGVANHFFYLLAEGAVVPAGWGAGTQWNFTKNDMVCNGNVSLAGIGRDAATQIWYHALTLYMTSGTNYADARIATMNAARDLYGAGSAQQNAVAASWDAVNVH</sequence>
<comment type="subcellular location">
    <subcellularLocation>
        <location evidence="10">Secreted</location>
    </subcellularLocation>
</comment>
<dbReference type="PRINTS" id="PR00730">
    <property type="entry name" value="THERMOLYSIN"/>
</dbReference>
<evidence type="ECO:0000256" key="6">
    <source>
        <dbReference type="ARBA" id="ARBA00022833"/>
    </source>
</evidence>
<evidence type="ECO:0000259" key="13">
    <source>
        <dbReference type="Pfam" id="PF07504"/>
    </source>
</evidence>
<dbReference type="Gene3D" id="3.10.170.10">
    <property type="match status" value="1"/>
</dbReference>
<comment type="similarity">
    <text evidence="1 10">Belongs to the peptidase M4 family.</text>
</comment>
<evidence type="ECO:0000256" key="8">
    <source>
        <dbReference type="ARBA" id="ARBA00023145"/>
    </source>
</evidence>
<dbReference type="GO" id="GO:0004222">
    <property type="term" value="F:metalloendopeptidase activity"/>
    <property type="evidence" value="ECO:0007669"/>
    <property type="project" value="UniProtKB-UniRule"/>
</dbReference>
<keyword evidence="4" id="KW-0732">Signal</keyword>
<keyword evidence="15" id="KW-1185">Reference proteome</keyword>
<feature type="active site" description="Proton donor" evidence="9">
    <location>
        <position position="447"/>
    </location>
</feature>
<feature type="domain" description="Peptidase M4 C-terminal" evidence="12">
    <location>
        <begin position="352"/>
        <end position="551"/>
    </location>
</feature>
<feature type="domain" description="Peptidase M4" evidence="11">
    <location>
        <begin position="194"/>
        <end position="348"/>
    </location>
</feature>
<dbReference type="EMBL" id="WOXT01000006">
    <property type="protein sequence ID" value="MUV15785.1"/>
    <property type="molecule type" value="Genomic_DNA"/>
</dbReference>
<dbReference type="Pfam" id="PF02868">
    <property type="entry name" value="Peptidase_M4_C"/>
    <property type="match status" value="1"/>
</dbReference>
<comment type="caution">
    <text evidence="14">The sequence shown here is derived from an EMBL/GenBank/DDBJ whole genome shotgun (WGS) entry which is preliminary data.</text>
</comment>
<evidence type="ECO:0000256" key="7">
    <source>
        <dbReference type="ARBA" id="ARBA00023049"/>
    </source>
</evidence>
<evidence type="ECO:0000259" key="12">
    <source>
        <dbReference type="Pfam" id="PF02868"/>
    </source>
</evidence>
<dbReference type="AlphaFoldDB" id="A0A7C9LZB2"/>
<feature type="active site" evidence="9">
    <location>
        <position position="342"/>
    </location>
</feature>
<dbReference type="GO" id="GO:0006508">
    <property type="term" value="P:proteolysis"/>
    <property type="evidence" value="ECO:0007669"/>
    <property type="project" value="UniProtKB-KW"/>
</dbReference>
<keyword evidence="3" id="KW-0479">Metal-binding</keyword>
<dbReference type="Proteomes" id="UP000479692">
    <property type="component" value="Unassembled WGS sequence"/>
</dbReference>
<dbReference type="EC" id="3.4.24.-" evidence="10"/>
<evidence type="ECO:0000256" key="3">
    <source>
        <dbReference type="ARBA" id="ARBA00022723"/>
    </source>
</evidence>
<dbReference type="CDD" id="cd09597">
    <property type="entry name" value="M4_TLP"/>
    <property type="match status" value="1"/>
</dbReference>
<dbReference type="GO" id="GO:0005576">
    <property type="term" value="C:extracellular region"/>
    <property type="evidence" value="ECO:0007669"/>
    <property type="project" value="UniProtKB-SubCell"/>
</dbReference>
<name>A0A7C9LZB2_9GAMM</name>
<evidence type="ECO:0000313" key="15">
    <source>
        <dbReference type="Proteomes" id="UP000479692"/>
    </source>
</evidence>
<evidence type="ECO:0000256" key="10">
    <source>
        <dbReference type="RuleBase" id="RU366073"/>
    </source>
</evidence>
<gene>
    <name evidence="14" type="ORF">GN331_16400</name>
</gene>
<dbReference type="InterPro" id="IPR027268">
    <property type="entry name" value="Peptidase_M4/M1_CTD_sf"/>
</dbReference>
<keyword evidence="7 10" id="KW-0482">Metalloprotease</keyword>
<dbReference type="Pfam" id="PF07504">
    <property type="entry name" value="FTP"/>
    <property type="match status" value="1"/>
</dbReference>
<keyword evidence="5 10" id="KW-0378">Hydrolase</keyword>
<dbReference type="Gene3D" id="1.10.390.10">
    <property type="entry name" value="Neutral Protease Domain 2"/>
    <property type="match status" value="1"/>
</dbReference>
<protein>
    <recommendedName>
        <fullName evidence="10">Neutral metalloproteinase</fullName>
        <ecNumber evidence="10">3.4.24.-</ecNumber>
    </recommendedName>
</protein>
<dbReference type="Pfam" id="PF01447">
    <property type="entry name" value="Peptidase_M4"/>
    <property type="match status" value="1"/>
</dbReference>
<dbReference type="InterPro" id="IPR023612">
    <property type="entry name" value="Peptidase_M4"/>
</dbReference>
<evidence type="ECO:0000256" key="1">
    <source>
        <dbReference type="ARBA" id="ARBA00009388"/>
    </source>
</evidence>
<comment type="function">
    <text evidence="10">Extracellular zinc metalloprotease.</text>
</comment>
<evidence type="ECO:0000256" key="5">
    <source>
        <dbReference type="ARBA" id="ARBA00022801"/>
    </source>
</evidence>
<evidence type="ECO:0000256" key="2">
    <source>
        <dbReference type="ARBA" id="ARBA00022670"/>
    </source>
</evidence>
<keyword evidence="2 10" id="KW-0645">Protease</keyword>
<reference evidence="14 15" key="1">
    <citation type="submission" date="2019-12" db="EMBL/GenBank/DDBJ databases">
        <authorList>
            <person name="Xu J."/>
        </authorList>
    </citation>
    <scope>NUCLEOTIDE SEQUENCE [LARGE SCALE GENOMIC DNA]</scope>
    <source>
        <strain evidence="14 15">HX-5-24</strain>
    </source>
</reference>
<dbReference type="InterPro" id="IPR050728">
    <property type="entry name" value="Zinc_Metalloprotease_M4"/>
</dbReference>
<keyword evidence="6 10" id="KW-0862">Zinc</keyword>
<dbReference type="PANTHER" id="PTHR33794">
    <property type="entry name" value="BACILLOLYSIN"/>
    <property type="match status" value="1"/>
</dbReference>
<feature type="domain" description="FTP" evidence="13">
    <location>
        <begin position="37"/>
        <end position="80"/>
    </location>
</feature>
<evidence type="ECO:0000256" key="9">
    <source>
        <dbReference type="PIRSR" id="PIRSR623612-1"/>
    </source>
</evidence>
<evidence type="ECO:0000256" key="4">
    <source>
        <dbReference type="ARBA" id="ARBA00022729"/>
    </source>
</evidence>
<dbReference type="SUPFAM" id="SSF55486">
    <property type="entry name" value="Metalloproteases ('zincins'), catalytic domain"/>
    <property type="match status" value="1"/>
</dbReference>
<dbReference type="PANTHER" id="PTHR33794:SF1">
    <property type="entry name" value="BACILLOLYSIN"/>
    <property type="match status" value="1"/>
</dbReference>